<dbReference type="Pfam" id="PF00386">
    <property type="entry name" value="C1q"/>
    <property type="match status" value="1"/>
</dbReference>
<organism evidence="7 8">
    <name type="scientific">Mytilus coruscus</name>
    <name type="common">Sea mussel</name>
    <dbReference type="NCBI Taxonomy" id="42192"/>
    <lineage>
        <taxon>Eukaryota</taxon>
        <taxon>Metazoa</taxon>
        <taxon>Spiralia</taxon>
        <taxon>Lophotrochozoa</taxon>
        <taxon>Mollusca</taxon>
        <taxon>Bivalvia</taxon>
        <taxon>Autobranchia</taxon>
        <taxon>Pteriomorphia</taxon>
        <taxon>Mytilida</taxon>
        <taxon>Mytiloidea</taxon>
        <taxon>Mytilidae</taxon>
        <taxon>Mytilinae</taxon>
        <taxon>Mytilus</taxon>
    </lineage>
</organism>
<dbReference type="PANTHER" id="PTHR22923">
    <property type="entry name" value="CEREBELLIN-RELATED"/>
    <property type="match status" value="1"/>
</dbReference>
<feature type="coiled-coil region" evidence="4">
    <location>
        <begin position="130"/>
        <end position="161"/>
    </location>
</feature>
<evidence type="ECO:0000256" key="1">
    <source>
        <dbReference type="ARBA" id="ARBA00004613"/>
    </source>
</evidence>
<feature type="chain" id="PRO_5026730341" description="C1q domain-containing protein" evidence="5">
    <location>
        <begin position="20"/>
        <end position="326"/>
    </location>
</feature>
<evidence type="ECO:0000256" key="4">
    <source>
        <dbReference type="SAM" id="Coils"/>
    </source>
</evidence>
<feature type="signal peptide" evidence="5">
    <location>
        <begin position="1"/>
        <end position="19"/>
    </location>
</feature>
<evidence type="ECO:0000256" key="2">
    <source>
        <dbReference type="ARBA" id="ARBA00022525"/>
    </source>
</evidence>
<dbReference type="Gene3D" id="2.60.120.40">
    <property type="match status" value="1"/>
</dbReference>
<feature type="domain" description="C1q" evidence="6">
    <location>
        <begin position="197"/>
        <end position="326"/>
    </location>
</feature>
<comment type="subcellular location">
    <subcellularLocation>
        <location evidence="1">Secreted</location>
    </subcellularLocation>
</comment>
<name>A0A6J8AF63_MYTCO</name>
<gene>
    <name evidence="7" type="ORF">MCOR_6072</name>
</gene>
<evidence type="ECO:0000256" key="3">
    <source>
        <dbReference type="ARBA" id="ARBA00022729"/>
    </source>
</evidence>
<keyword evidence="3 5" id="KW-0732">Signal</keyword>
<dbReference type="InterPro" id="IPR001073">
    <property type="entry name" value="C1q_dom"/>
</dbReference>
<evidence type="ECO:0000313" key="8">
    <source>
        <dbReference type="Proteomes" id="UP000507470"/>
    </source>
</evidence>
<dbReference type="InterPro" id="IPR008983">
    <property type="entry name" value="Tumour_necrosis_fac-like_dom"/>
</dbReference>
<evidence type="ECO:0000259" key="6">
    <source>
        <dbReference type="PROSITE" id="PS50871"/>
    </source>
</evidence>
<dbReference type="OrthoDB" id="9880922at2759"/>
<keyword evidence="8" id="KW-1185">Reference proteome</keyword>
<evidence type="ECO:0000256" key="5">
    <source>
        <dbReference type="SAM" id="SignalP"/>
    </source>
</evidence>
<dbReference type="AlphaFoldDB" id="A0A6J8AF63"/>
<dbReference type="InterPro" id="IPR050822">
    <property type="entry name" value="Cerebellin_Synaptic_Org"/>
</dbReference>
<keyword evidence="4" id="KW-0175">Coiled coil</keyword>
<reference evidence="7 8" key="1">
    <citation type="submission" date="2020-06" db="EMBL/GenBank/DDBJ databases">
        <authorList>
            <person name="Li R."/>
            <person name="Bekaert M."/>
        </authorList>
    </citation>
    <scope>NUCLEOTIDE SEQUENCE [LARGE SCALE GENOMIC DNA]</scope>
    <source>
        <strain evidence="8">wild</strain>
    </source>
</reference>
<dbReference type="PRINTS" id="PR00007">
    <property type="entry name" value="COMPLEMNTC1Q"/>
</dbReference>
<dbReference type="EMBL" id="CACVKT020001120">
    <property type="protein sequence ID" value="CAC5365373.1"/>
    <property type="molecule type" value="Genomic_DNA"/>
</dbReference>
<dbReference type="GO" id="GO:0005576">
    <property type="term" value="C:extracellular region"/>
    <property type="evidence" value="ECO:0007669"/>
    <property type="project" value="UniProtKB-SubCell"/>
</dbReference>
<dbReference type="Proteomes" id="UP000507470">
    <property type="component" value="Unassembled WGS sequence"/>
</dbReference>
<keyword evidence="2" id="KW-0964">Secreted</keyword>
<dbReference type="SUPFAM" id="SSF49842">
    <property type="entry name" value="TNF-like"/>
    <property type="match status" value="1"/>
</dbReference>
<sequence length="326" mass="37584">MLLLRVLFVSLSIVVSVSSSVGSDSESLLSCSKFHFEEKILEKLVRLEYKKELNEEKLKKWEDAFSSKLNKMEEVIKRTEIFVETMRDIQLQEQVRLNNSYHEIVERFKVYSKNETKFYREQMNTLLIFLSSKTKELRVAEKNRENALESMQNTLQQEQKRFNQSFELILENFRLSSNRTFKEMIERQQKDYEVLITKQSTVAFSAYTTKRQDITSITNIKFEKVWTNIGNGYDPITGIFTAPRQGIYHISAVVMSVSGHELYLKIKHNNEYTAGSLVTGDGYKTGTFDVVFNLQKGDTVSVGSGGSHTVNSDSDTYTTFSGHLIA</sequence>
<evidence type="ECO:0000313" key="7">
    <source>
        <dbReference type="EMBL" id="CAC5365373.1"/>
    </source>
</evidence>
<dbReference type="SMART" id="SM00110">
    <property type="entry name" value="C1Q"/>
    <property type="match status" value="1"/>
</dbReference>
<accession>A0A6J8AF63</accession>
<protein>
    <recommendedName>
        <fullName evidence="6">C1q domain-containing protein</fullName>
    </recommendedName>
</protein>
<dbReference type="PROSITE" id="PS50871">
    <property type="entry name" value="C1Q"/>
    <property type="match status" value="1"/>
</dbReference>
<proteinExistence type="predicted"/>
<dbReference type="PANTHER" id="PTHR22923:SF102">
    <property type="entry name" value="CEREBELLIN 13-RELATED"/>
    <property type="match status" value="1"/>
</dbReference>